<evidence type="ECO:0000256" key="2">
    <source>
        <dbReference type="ARBA" id="ARBA00023163"/>
    </source>
</evidence>
<dbReference type="EMBL" id="CP076607">
    <property type="protein sequence ID" value="QWU13797.1"/>
    <property type="molecule type" value="Genomic_DNA"/>
</dbReference>
<dbReference type="PANTHER" id="PTHR30363">
    <property type="entry name" value="HTH-TYPE TRANSCRIPTIONAL REGULATOR SRLR-RELATED"/>
    <property type="match status" value="1"/>
</dbReference>
<dbReference type="Pfam" id="PF08220">
    <property type="entry name" value="HTH_DeoR"/>
    <property type="match status" value="1"/>
</dbReference>
<gene>
    <name evidence="4" type="ORF">KP014_17715</name>
    <name evidence="5" type="ORF">SAMN04487895_10128</name>
</gene>
<dbReference type="InterPro" id="IPR014036">
    <property type="entry name" value="DeoR-like_C"/>
</dbReference>
<dbReference type="SUPFAM" id="SSF46785">
    <property type="entry name" value="Winged helix' DNA-binding domain"/>
    <property type="match status" value="1"/>
</dbReference>
<reference evidence="4 7" key="2">
    <citation type="submission" date="2021-06" db="EMBL/GenBank/DDBJ databases">
        <title>Whole genome sequence of Paenibacillus sophorae DSM23020 for comparative genomics.</title>
        <authorList>
            <person name="Kim M.-J."/>
            <person name="Lee G."/>
            <person name="Shin J.-H."/>
        </authorList>
    </citation>
    <scope>NUCLEOTIDE SEQUENCE [LARGE SCALE GENOMIC DNA]</scope>
    <source>
        <strain evidence="4 7">DSM 23020</strain>
    </source>
</reference>
<dbReference type="InterPro" id="IPR001034">
    <property type="entry name" value="DeoR_HTH"/>
</dbReference>
<dbReference type="EMBL" id="FODH01000001">
    <property type="protein sequence ID" value="SEN28063.1"/>
    <property type="molecule type" value="Genomic_DNA"/>
</dbReference>
<dbReference type="Pfam" id="PF00455">
    <property type="entry name" value="DeoRC"/>
    <property type="match status" value="1"/>
</dbReference>
<dbReference type="InterPro" id="IPR036390">
    <property type="entry name" value="WH_DNA-bd_sf"/>
</dbReference>
<evidence type="ECO:0000256" key="1">
    <source>
        <dbReference type="ARBA" id="ARBA00023015"/>
    </source>
</evidence>
<dbReference type="STRING" id="1333845.SAMN04487895_10128"/>
<evidence type="ECO:0000313" key="4">
    <source>
        <dbReference type="EMBL" id="QWU13797.1"/>
    </source>
</evidence>
<dbReference type="GO" id="GO:0003677">
    <property type="term" value="F:DNA binding"/>
    <property type="evidence" value="ECO:0007669"/>
    <property type="project" value="UniProtKB-KW"/>
</dbReference>
<name>A0A1H8F892_9BACL</name>
<accession>A0A1H8F892</accession>
<dbReference type="RefSeq" id="WP_036600730.1">
    <property type="nucleotide sequence ID" value="NZ_CP076607.1"/>
</dbReference>
<dbReference type="Proteomes" id="UP000198809">
    <property type="component" value="Unassembled WGS sequence"/>
</dbReference>
<evidence type="ECO:0000313" key="6">
    <source>
        <dbReference type="Proteomes" id="UP000198809"/>
    </source>
</evidence>
<evidence type="ECO:0000313" key="7">
    <source>
        <dbReference type="Proteomes" id="UP000683429"/>
    </source>
</evidence>
<dbReference type="AlphaFoldDB" id="A0A1H8F892"/>
<dbReference type="SMART" id="SM01134">
    <property type="entry name" value="DeoRC"/>
    <property type="match status" value="1"/>
</dbReference>
<dbReference type="InterPro" id="IPR050313">
    <property type="entry name" value="Carb_Metab_HTH_regulators"/>
</dbReference>
<keyword evidence="1" id="KW-0805">Transcription regulation</keyword>
<feature type="domain" description="HTH deoR-type" evidence="3">
    <location>
        <begin position="3"/>
        <end position="58"/>
    </location>
</feature>
<keyword evidence="7" id="KW-1185">Reference proteome</keyword>
<organism evidence="5 6">
    <name type="scientific">Paenibacillus sophorae</name>
    <dbReference type="NCBI Taxonomy" id="1333845"/>
    <lineage>
        <taxon>Bacteria</taxon>
        <taxon>Bacillati</taxon>
        <taxon>Bacillota</taxon>
        <taxon>Bacilli</taxon>
        <taxon>Bacillales</taxon>
        <taxon>Paenibacillaceae</taxon>
        <taxon>Paenibacillus</taxon>
    </lineage>
</organism>
<keyword evidence="4" id="KW-0238">DNA-binding</keyword>
<dbReference type="PROSITE" id="PS51000">
    <property type="entry name" value="HTH_DEOR_2"/>
    <property type="match status" value="1"/>
</dbReference>
<dbReference type="OrthoDB" id="9797223at2"/>
<reference evidence="5 6" key="1">
    <citation type="submission" date="2016-10" db="EMBL/GenBank/DDBJ databases">
        <authorList>
            <person name="de Groot N.N."/>
        </authorList>
    </citation>
    <scope>NUCLEOTIDE SEQUENCE [LARGE SCALE GENOMIC DNA]</scope>
    <source>
        <strain evidence="5 6">CGMCC 1.10238</strain>
    </source>
</reference>
<dbReference type="InterPro" id="IPR037171">
    <property type="entry name" value="NagB/RpiA_transferase-like"/>
</dbReference>
<keyword evidence="2" id="KW-0804">Transcription</keyword>
<sequence length="253" mass="27750">MLVEERHQSIINQLNTEGSVKVKDLSVFFKVTEDCIRKDLAHLEKQNLLKRTYGGAVLPRQNIHSFEVVKRKVSNIEAKEAIARKALGLINQGDTVFLDISTANIELAKLILQSGKRVTVVTNMIEVIQIYSAASAGSLISVGGTLNPYGDGFEGSFCIDNISRFKFDLSFLGAVGIDVFENSVSTYDVADGLTKSAVIKSSRKAYLITASDKFNQDGSFRYSGIGDLTGIVTDKQPNPKIVQALSEYNVELY</sequence>
<dbReference type="Proteomes" id="UP000683429">
    <property type="component" value="Chromosome"/>
</dbReference>
<evidence type="ECO:0000313" key="5">
    <source>
        <dbReference type="EMBL" id="SEN28063.1"/>
    </source>
</evidence>
<dbReference type="SUPFAM" id="SSF100950">
    <property type="entry name" value="NagB/RpiA/CoA transferase-like"/>
    <property type="match status" value="1"/>
</dbReference>
<dbReference type="PANTHER" id="PTHR30363:SF44">
    <property type="entry name" value="AGA OPERON TRANSCRIPTIONAL REPRESSOR-RELATED"/>
    <property type="match status" value="1"/>
</dbReference>
<proteinExistence type="predicted"/>
<protein>
    <submittedName>
        <fullName evidence="4">DeoR/GlpR family DNA-binding transcription regulator</fullName>
    </submittedName>
    <submittedName>
        <fullName evidence="5">Transcriptional regulator, DeoR family</fullName>
    </submittedName>
</protein>
<dbReference type="SMART" id="SM00420">
    <property type="entry name" value="HTH_DEOR"/>
    <property type="match status" value="1"/>
</dbReference>
<dbReference type="GO" id="GO:0003700">
    <property type="term" value="F:DNA-binding transcription factor activity"/>
    <property type="evidence" value="ECO:0007669"/>
    <property type="project" value="InterPro"/>
</dbReference>
<evidence type="ECO:0000259" key="3">
    <source>
        <dbReference type="PROSITE" id="PS51000"/>
    </source>
</evidence>